<keyword evidence="1" id="KW-0548">Nucleotidyltransferase</keyword>
<sequence length="144" mass="16403">MKFPEKWLEWMRACIFTSSMSILVNGSPTEEFTIGKGLREGDPLSPFLFIIAAEGLTRLTQKVVEIGSFRAFRVNGELNFDIMQFAEDNILIGEGSWDNLWSIKTILRSFEMVSGLKVIFFQKQAIWCEFGRVIFGRGGKLPLL</sequence>
<evidence type="ECO:0000313" key="2">
    <source>
        <dbReference type="Proteomes" id="UP000265520"/>
    </source>
</evidence>
<keyword evidence="1" id="KW-0695">RNA-directed DNA polymerase</keyword>
<dbReference type="EMBL" id="LXQA010140807">
    <property type="protein sequence ID" value="MCI24320.1"/>
    <property type="molecule type" value="Genomic_DNA"/>
</dbReference>
<comment type="caution">
    <text evidence="1">The sequence shown here is derived from an EMBL/GenBank/DDBJ whole genome shotgun (WGS) entry which is preliminary data.</text>
</comment>
<dbReference type="GO" id="GO:0003964">
    <property type="term" value="F:RNA-directed DNA polymerase activity"/>
    <property type="evidence" value="ECO:0007669"/>
    <property type="project" value="UniProtKB-KW"/>
</dbReference>
<organism evidence="1 2">
    <name type="scientific">Trifolium medium</name>
    <dbReference type="NCBI Taxonomy" id="97028"/>
    <lineage>
        <taxon>Eukaryota</taxon>
        <taxon>Viridiplantae</taxon>
        <taxon>Streptophyta</taxon>
        <taxon>Embryophyta</taxon>
        <taxon>Tracheophyta</taxon>
        <taxon>Spermatophyta</taxon>
        <taxon>Magnoliopsida</taxon>
        <taxon>eudicotyledons</taxon>
        <taxon>Gunneridae</taxon>
        <taxon>Pentapetalae</taxon>
        <taxon>rosids</taxon>
        <taxon>fabids</taxon>
        <taxon>Fabales</taxon>
        <taxon>Fabaceae</taxon>
        <taxon>Papilionoideae</taxon>
        <taxon>50 kb inversion clade</taxon>
        <taxon>NPAAA clade</taxon>
        <taxon>Hologalegina</taxon>
        <taxon>IRL clade</taxon>
        <taxon>Trifolieae</taxon>
        <taxon>Trifolium</taxon>
    </lineage>
</organism>
<protein>
    <submittedName>
        <fullName evidence="1">LINE-1 reverse transcriptase like</fullName>
    </submittedName>
</protein>
<evidence type="ECO:0000313" key="1">
    <source>
        <dbReference type="EMBL" id="MCI24320.1"/>
    </source>
</evidence>
<dbReference type="Proteomes" id="UP000265520">
    <property type="component" value="Unassembled WGS sequence"/>
</dbReference>
<accession>A0A392QKU9</accession>
<keyword evidence="1" id="KW-0808">Transferase</keyword>
<proteinExistence type="predicted"/>
<dbReference type="PANTHER" id="PTHR33116:SF75">
    <property type="entry name" value="RIBONUCLEASE H PROTEIN"/>
    <property type="match status" value="1"/>
</dbReference>
<dbReference type="PANTHER" id="PTHR33116">
    <property type="entry name" value="REVERSE TRANSCRIPTASE ZINC-BINDING DOMAIN-CONTAINING PROTEIN-RELATED-RELATED"/>
    <property type="match status" value="1"/>
</dbReference>
<dbReference type="AlphaFoldDB" id="A0A392QKU9"/>
<reference evidence="1 2" key="1">
    <citation type="journal article" date="2018" name="Front. Plant Sci.">
        <title>Red Clover (Trifolium pratense) and Zigzag Clover (T. medium) - A Picture of Genomic Similarities and Differences.</title>
        <authorList>
            <person name="Dluhosova J."/>
            <person name="Istvanek J."/>
            <person name="Nedelnik J."/>
            <person name="Repkova J."/>
        </authorList>
    </citation>
    <scope>NUCLEOTIDE SEQUENCE [LARGE SCALE GENOMIC DNA]</scope>
    <source>
        <strain evidence="2">cv. 10/8</strain>
        <tissue evidence="1">Leaf</tissue>
    </source>
</reference>
<name>A0A392QKU9_9FABA</name>
<keyword evidence="2" id="KW-1185">Reference proteome</keyword>